<dbReference type="InterPro" id="IPR018062">
    <property type="entry name" value="HTH_AraC-typ_CS"/>
</dbReference>
<reference evidence="5" key="1">
    <citation type="submission" date="2020-05" db="EMBL/GenBank/DDBJ databases">
        <authorList>
            <person name="Wang L."/>
            <person name="Shao Z."/>
        </authorList>
    </citation>
    <scope>NUCLEOTIDE SEQUENCE</scope>
    <source>
        <strain evidence="5">MCCC 1A05776</strain>
    </source>
</reference>
<keyword evidence="2" id="KW-0238">DNA-binding</keyword>
<dbReference type="PROSITE" id="PS01124">
    <property type="entry name" value="HTH_ARAC_FAMILY_2"/>
    <property type="match status" value="1"/>
</dbReference>
<evidence type="ECO:0000313" key="5">
    <source>
        <dbReference type="EMBL" id="MCE8051306.1"/>
    </source>
</evidence>
<gene>
    <name evidence="5" type="ORF">HOP61_08390</name>
</gene>
<dbReference type="InterPro" id="IPR020449">
    <property type="entry name" value="Tscrpt_reg_AraC-type_HTH"/>
</dbReference>
<dbReference type="Pfam" id="PF01965">
    <property type="entry name" value="DJ-1_PfpI"/>
    <property type="match status" value="1"/>
</dbReference>
<evidence type="ECO:0000256" key="1">
    <source>
        <dbReference type="ARBA" id="ARBA00023015"/>
    </source>
</evidence>
<dbReference type="Gene3D" id="1.10.10.60">
    <property type="entry name" value="Homeodomain-like"/>
    <property type="match status" value="2"/>
</dbReference>
<dbReference type="InterPro" id="IPR029062">
    <property type="entry name" value="Class_I_gatase-like"/>
</dbReference>
<keyword evidence="1" id="KW-0805">Transcription regulation</keyword>
<dbReference type="CDD" id="cd03138">
    <property type="entry name" value="GATase1_AraC_2"/>
    <property type="match status" value="1"/>
</dbReference>
<dbReference type="Pfam" id="PF12833">
    <property type="entry name" value="HTH_18"/>
    <property type="match status" value="1"/>
</dbReference>
<organism evidence="5 6">
    <name type="scientific">Billgrantia desiderata</name>
    <dbReference type="NCBI Taxonomy" id="52021"/>
    <lineage>
        <taxon>Bacteria</taxon>
        <taxon>Pseudomonadati</taxon>
        <taxon>Pseudomonadota</taxon>
        <taxon>Gammaproteobacteria</taxon>
        <taxon>Oceanospirillales</taxon>
        <taxon>Halomonadaceae</taxon>
        <taxon>Billgrantia</taxon>
    </lineage>
</organism>
<reference evidence="5" key="2">
    <citation type="journal article" date="2021" name="Front. Microbiol.">
        <title>Aerobic Denitrification and Heterotrophic Sulfur Oxidation in the Genus Halomonas Revealed by Six Novel Species Characterizations and Genome-Based Analysis.</title>
        <authorList>
            <person name="Wang L."/>
            <person name="Shao Z."/>
        </authorList>
    </citation>
    <scope>NUCLEOTIDE SEQUENCE</scope>
    <source>
        <strain evidence="5">MCCC 1A05776</strain>
    </source>
</reference>
<dbReference type="InterPro" id="IPR018060">
    <property type="entry name" value="HTH_AraC"/>
</dbReference>
<dbReference type="AlphaFoldDB" id="A0AAW4YRX4"/>
<dbReference type="InterPro" id="IPR002818">
    <property type="entry name" value="DJ-1/PfpI"/>
</dbReference>
<dbReference type="Proteomes" id="UP001320178">
    <property type="component" value="Unassembled WGS sequence"/>
</dbReference>
<dbReference type="PANTHER" id="PTHR43130">
    <property type="entry name" value="ARAC-FAMILY TRANSCRIPTIONAL REGULATOR"/>
    <property type="match status" value="1"/>
</dbReference>
<comment type="caution">
    <text evidence="5">The sequence shown here is derived from an EMBL/GenBank/DDBJ whole genome shotgun (WGS) entry which is preliminary data.</text>
</comment>
<protein>
    <submittedName>
        <fullName evidence="5">Helix-turn-helix domain-containing protein</fullName>
    </submittedName>
</protein>
<dbReference type="PRINTS" id="PR00032">
    <property type="entry name" value="HTHARAC"/>
</dbReference>
<sequence>MHDVTVVLVKGGMPSTAVAPVEVFSTAGVLWNMMCSKPAEPLFHVRTVTQDGRPVCTAVPLTLQPDCAIDEVESTELIVVSAIGADLETACPLNADLYPWLRAWHARGVMIAGVCAGAALVAEAGLLDDRPATTHWAVVDACRRRYPRVCWQPERILTESDNVLCSGGVYASVDLSLYLVEKLCGHKVAMETARALVLETPRAWQTGYGTEPPECSHEDRGIRNVQEWLFRNFTEAAPLGKLAGFIGMSARTLERRFKAATGETPRQYLHRVRINAARHLLENEWQSVQAVCNAVGYDDVSHFRRLFKRYTGVTPQQYRERFRASENVAVAGRAPHR</sequence>
<dbReference type="PANTHER" id="PTHR43130:SF11">
    <property type="entry name" value="TRANSCRIPTIONAL REGULATORY PROTEIN"/>
    <property type="match status" value="1"/>
</dbReference>
<dbReference type="GO" id="GO:0003700">
    <property type="term" value="F:DNA-binding transcription factor activity"/>
    <property type="evidence" value="ECO:0007669"/>
    <property type="project" value="InterPro"/>
</dbReference>
<dbReference type="PROSITE" id="PS00041">
    <property type="entry name" value="HTH_ARAC_FAMILY_1"/>
    <property type="match status" value="1"/>
</dbReference>
<accession>A0AAW4YRX4</accession>
<evidence type="ECO:0000256" key="2">
    <source>
        <dbReference type="ARBA" id="ARBA00023125"/>
    </source>
</evidence>
<dbReference type="RefSeq" id="WP_234239147.1">
    <property type="nucleotide sequence ID" value="NZ_JABFTS010000002.1"/>
</dbReference>
<feature type="domain" description="HTH araC/xylS-type" evidence="4">
    <location>
        <begin position="223"/>
        <end position="321"/>
    </location>
</feature>
<keyword evidence="3" id="KW-0804">Transcription</keyword>
<proteinExistence type="predicted"/>
<evidence type="ECO:0000256" key="3">
    <source>
        <dbReference type="ARBA" id="ARBA00023163"/>
    </source>
</evidence>
<dbReference type="Gene3D" id="3.40.50.880">
    <property type="match status" value="1"/>
</dbReference>
<dbReference type="SUPFAM" id="SSF46689">
    <property type="entry name" value="Homeodomain-like"/>
    <property type="match status" value="2"/>
</dbReference>
<dbReference type="SUPFAM" id="SSF52317">
    <property type="entry name" value="Class I glutamine amidotransferase-like"/>
    <property type="match status" value="1"/>
</dbReference>
<dbReference type="InterPro" id="IPR009057">
    <property type="entry name" value="Homeodomain-like_sf"/>
</dbReference>
<dbReference type="EMBL" id="JABFTS010000002">
    <property type="protein sequence ID" value="MCE8051306.1"/>
    <property type="molecule type" value="Genomic_DNA"/>
</dbReference>
<dbReference type="InterPro" id="IPR052158">
    <property type="entry name" value="INH-QAR"/>
</dbReference>
<dbReference type="GO" id="GO:0043565">
    <property type="term" value="F:sequence-specific DNA binding"/>
    <property type="evidence" value="ECO:0007669"/>
    <property type="project" value="InterPro"/>
</dbReference>
<dbReference type="SMART" id="SM00342">
    <property type="entry name" value="HTH_ARAC"/>
    <property type="match status" value="1"/>
</dbReference>
<evidence type="ECO:0000259" key="4">
    <source>
        <dbReference type="PROSITE" id="PS01124"/>
    </source>
</evidence>
<name>A0AAW4YRX4_9GAMM</name>
<evidence type="ECO:0000313" key="6">
    <source>
        <dbReference type="Proteomes" id="UP001320178"/>
    </source>
</evidence>